<dbReference type="EMBL" id="CM055103">
    <property type="protein sequence ID" value="KAJ7534962.1"/>
    <property type="molecule type" value="Genomic_DNA"/>
</dbReference>
<organism evidence="1 2">
    <name type="scientific">Diphasiastrum complanatum</name>
    <name type="common">Issler's clubmoss</name>
    <name type="synonym">Lycopodium complanatum</name>
    <dbReference type="NCBI Taxonomy" id="34168"/>
    <lineage>
        <taxon>Eukaryota</taxon>
        <taxon>Viridiplantae</taxon>
        <taxon>Streptophyta</taxon>
        <taxon>Embryophyta</taxon>
        <taxon>Tracheophyta</taxon>
        <taxon>Lycopodiopsida</taxon>
        <taxon>Lycopodiales</taxon>
        <taxon>Lycopodiaceae</taxon>
        <taxon>Lycopodioideae</taxon>
        <taxon>Diphasiastrum</taxon>
    </lineage>
</organism>
<keyword evidence="2" id="KW-1185">Reference proteome</keyword>
<comment type="caution">
    <text evidence="1">The sequence shown here is derived from an EMBL/GenBank/DDBJ whole genome shotgun (WGS) entry which is preliminary data.</text>
</comment>
<evidence type="ECO:0000313" key="1">
    <source>
        <dbReference type="EMBL" id="KAJ7534962.1"/>
    </source>
</evidence>
<reference evidence="2" key="1">
    <citation type="journal article" date="2024" name="Proc. Natl. Acad. Sci. U.S.A.">
        <title>Extraordinary preservation of gene collinearity over three hundred million years revealed in homosporous lycophytes.</title>
        <authorList>
            <person name="Li C."/>
            <person name="Wickell D."/>
            <person name="Kuo L.Y."/>
            <person name="Chen X."/>
            <person name="Nie B."/>
            <person name="Liao X."/>
            <person name="Peng D."/>
            <person name="Ji J."/>
            <person name="Jenkins J."/>
            <person name="Williams M."/>
            <person name="Shu S."/>
            <person name="Plott C."/>
            <person name="Barry K."/>
            <person name="Rajasekar S."/>
            <person name="Grimwood J."/>
            <person name="Han X."/>
            <person name="Sun S."/>
            <person name="Hou Z."/>
            <person name="He W."/>
            <person name="Dai G."/>
            <person name="Sun C."/>
            <person name="Schmutz J."/>
            <person name="Leebens-Mack J.H."/>
            <person name="Li F.W."/>
            <person name="Wang L."/>
        </authorList>
    </citation>
    <scope>NUCLEOTIDE SEQUENCE [LARGE SCALE GENOMIC DNA]</scope>
    <source>
        <strain evidence="2">cv. PW_Plant_1</strain>
    </source>
</reference>
<protein>
    <submittedName>
        <fullName evidence="1">Uncharacterized protein</fullName>
    </submittedName>
</protein>
<name>A0ACC2C023_DIPCM</name>
<dbReference type="Proteomes" id="UP001162992">
    <property type="component" value="Chromosome 12"/>
</dbReference>
<accession>A0ACC2C023</accession>
<gene>
    <name evidence="1" type="ORF">O6H91_12G012600</name>
</gene>
<proteinExistence type="predicted"/>
<evidence type="ECO:0000313" key="2">
    <source>
        <dbReference type="Proteomes" id="UP001162992"/>
    </source>
</evidence>
<sequence length="135" mass="15782">MLLKLLGTNFTNAIQKAYFSRYHTVLEADHIKFIINHDKALTFYMIAFSSVVESKCEDHLKLRHWPSPSTPLEKWTLSSPPKKCDTALPSLRPLWVFPVSKCLESLFYTFGKMRKLRRLLIFGTFPTSEKMRRCP</sequence>